<gene>
    <name evidence="2" type="ORF">C8R41DRAFT_819265</name>
</gene>
<reference evidence="2" key="1">
    <citation type="submission" date="2022-08" db="EMBL/GenBank/DDBJ databases">
        <title>A Global Phylogenomic Analysis of the Shiitake Genus Lentinula.</title>
        <authorList>
            <consortium name="DOE Joint Genome Institute"/>
            <person name="Sierra-Patev S."/>
            <person name="Min B."/>
            <person name="Naranjo-Ortiz M."/>
            <person name="Looney B."/>
            <person name="Konkel Z."/>
            <person name="Slot J.C."/>
            <person name="Sakamoto Y."/>
            <person name="Steenwyk J.L."/>
            <person name="Rokas A."/>
            <person name="Carro J."/>
            <person name="Camarero S."/>
            <person name="Ferreira P."/>
            <person name="Molpeceres G."/>
            <person name="Ruiz-Duenas F.J."/>
            <person name="Serrano A."/>
            <person name="Henrissat B."/>
            <person name="Drula E."/>
            <person name="Hughes K.W."/>
            <person name="Mata J.L."/>
            <person name="Ishikawa N.K."/>
            <person name="Vargas-Isla R."/>
            <person name="Ushijima S."/>
            <person name="Smith C.A."/>
            <person name="Ahrendt S."/>
            <person name="Andreopoulos W."/>
            <person name="He G."/>
            <person name="Labutti K."/>
            <person name="Lipzen A."/>
            <person name="Ng V."/>
            <person name="Riley R."/>
            <person name="Sandor L."/>
            <person name="Barry K."/>
            <person name="Martinez A.T."/>
            <person name="Xiao Y."/>
            <person name="Gibbons J.G."/>
            <person name="Terashima K."/>
            <person name="Grigoriev I.V."/>
            <person name="Hibbett D.S."/>
        </authorList>
    </citation>
    <scope>NUCLEOTIDE SEQUENCE</scope>
    <source>
        <strain evidence="2">RHP3577 ss4</strain>
    </source>
</reference>
<feature type="signal peptide" evidence="1">
    <location>
        <begin position="1"/>
        <end position="15"/>
    </location>
</feature>
<dbReference type="Proteomes" id="UP001150217">
    <property type="component" value="Unassembled WGS sequence"/>
</dbReference>
<sequence>MIISIVLSLFSLAVAKITPVPLDYCAAIAGKQWVSPLEVRSCMHSFPVNQDIKENIIEVLNKTIAMHTSVNYQISAPKPFDKDVHEDLHKDLARIRQQKYQSEFEFHLDIFHTFRRLNDGHCVVINLCYDSLYISYLPTPLVLLTAADSRQSVHIAPEAFAVASAEFGEEIEFWQNALPGKLQGQLETLNGAEVLAINDQDPFVAVNSNALITGGYQSFGTRQNSFFSSYYRGADGWLYQMGNFAQQVHPLTDVVKLAIRRVNSTSIDIVTLPYRSRFGRGSKNFTNSASYRANNCIATNETNGVDMYAVSHSTTQEHSEDPLPIGYFQQQPPIPRKEARRHPMNVLVDALPLSNIDLPEIMQPSKPALNESYSVAQFYMLDDNVTGVLALGSFSAANFSAFQHSLLDGLVELKSLGATQLLVDVTNNGGGYICIAHWLHRIIIGSKSTTEPQAGLDTATRAGTLAQLIVQKIVEDVMDPDALLYYNPTQWTNASNIPFSADIEWLKPLQELMINGHEDAFSQRLGQECQPFGVEPPRKGFFKAKDVVIISNGRCASSCSLFSITMSKLEGVRTVVVGGKQGTTQQYCGVVGGQSTDFSTIDTEIKSVHLKNHTLAPPDLSANIIEGITWRLAYGIDDPTEPEEWQDHPADINFPLTMETVNRPVAIWKAVSKEVFISSPPPLLVQDK</sequence>
<feature type="chain" id="PRO_5045042434" description="Tail specific protease domain-containing protein" evidence="1">
    <location>
        <begin position="16"/>
        <end position="688"/>
    </location>
</feature>
<dbReference type="PANTHER" id="PTHR37049:SF4">
    <property type="entry name" value="RHODANESE DOMAIN-CONTAINING PROTEIN"/>
    <property type="match status" value="1"/>
</dbReference>
<evidence type="ECO:0000313" key="2">
    <source>
        <dbReference type="EMBL" id="KAJ4498085.1"/>
    </source>
</evidence>
<accession>A0ABQ8VU42</accession>
<evidence type="ECO:0008006" key="4">
    <source>
        <dbReference type="Google" id="ProtNLM"/>
    </source>
</evidence>
<dbReference type="InterPro" id="IPR052766">
    <property type="entry name" value="S41A_metabolite_peptidase"/>
</dbReference>
<dbReference type="Gene3D" id="3.90.226.10">
    <property type="entry name" value="2-enoyl-CoA Hydratase, Chain A, domain 1"/>
    <property type="match status" value="1"/>
</dbReference>
<organism evidence="2 3">
    <name type="scientific">Lentinula lateritia</name>
    <dbReference type="NCBI Taxonomy" id="40482"/>
    <lineage>
        <taxon>Eukaryota</taxon>
        <taxon>Fungi</taxon>
        <taxon>Dikarya</taxon>
        <taxon>Basidiomycota</taxon>
        <taxon>Agaricomycotina</taxon>
        <taxon>Agaricomycetes</taxon>
        <taxon>Agaricomycetidae</taxon>
        <taxon>Agaricales</taxon>
        <taxon>Marasmiineae</taxon>
        <taxon>Omphalotaceae</taxon>
        <taxon>Lentinula</taxon>
    </lineage>
</organism>
<comment type="caution">
    <text evidence="2">The sequence shown here is derived from an EMBL/GenBank/DDBJ whole genome shotgun (WGS) entry which is preliminary data.</text>
</comment>
<protein>
    <recommendedName>
        <fullName evidence="4">Tail specific protease domain-containing protein</fullName>
    </recommendedName>
</protein>
<evidence type="ECO:0000256" key="1">
    <source>
        <dbReference type="SAM" id="SignalP"/>
    </source>
</evidence>
<dbReference type="EMBL" id="JANVFT010000017">
    <property type="protein sequence ID" value="KAJ4498085.1"/>
    <property type="molecule type" value="Genomic_DNA"/>
</dbReference>
<dbReference type="InterPro" id="IPR029045">
    <property type="entry name" value="ClpP/crotonase-like_dom_sf"/>
</dbReference>
<proteinExistence type="predicted"/>
<evidence type="ECO:0000313" key="3">
    <source>
        <dbReference type="Proteomes" id="UP001150217"/>
    </source>
</evidence>
<keyword evidence="1" id="KW-0732">Signal</keyword>
<dbReference type="SUPFAM" id="SSF52096">
    <property type="entry name" value="ClpP/crotonase"/>
    <property type="match status" value="1"/>
</dbReference>
<keyword evidence="3" id="KW-1185">Reference proteome</keyword>
<name>A0ABQ8VU42_9AGAR</name>
<dbReference type="PANTHER" id="PTHR37049">
    <property type="entry name" value="PEPTIDASE S41 FAMILY PROTEIN"/>
    <property type="match status" value="1"/>
</dbReference>